<gene>
    <name evidence="1" type="ORF">OH76DRAFT_1559843</name>
</gene>
<dbReference type="InterPro" id="IPR032675">
    <property type="entry name" value="LRR_dom_sf"/>
</dbReference>
<protein>
    <recommendedName>
        <fullName evidence="3">F-box domain-containing protein</fullName>
    </recommendedName>
</protein>
<sequence length="538" mass="60508">MSATLKALTCREILMAIFEKLSPGRIQQYNSPSYPEAGVQRRLAQRTLARAARVCRAFEDPALNVLWRVVDDIVDLLSILPALGGYPYTFTRDIMETEWMRFQEYLLRVRELDASDYHTVEAFTWTVLRRWCPQGPLLPLLRWLRDFTFDDAGLSHTILLTPMISHISMVLREHPSEATVKTVLREMMPVFSQICSLTIAGDPTRLGLIPVWTCTQLHSLGIGSPIALTVPSLNALRAFPNLSYLSLNLAKMTDLIGTTLAPGFEALRYLDFSAIGLEDVVVFLEITRPPHLHSFHLECNKFLVETTMDVAIQQLDFIHSTLPSSLLDFSIEFRVALEDRPITTAGPGGPTAAQLLEPLRSRNDMHTISFLFEDMYVGFTEDDLNGVQTLWPSLRTFQFESGETLIYNLNFTFTHFSPFPTLDSVASFVSAHPQLEGLAIPSMNLAPLPDLDSLPSPPNSRLRRLHVPFFLPGPSLVELGLLVDRLYPNLDLTNIRRTLDTGGYQRGQQFDLLLFGLQAGRRGAYLLEGGRLDDLGLF</sequence>
<dbReference type="STRING" id="139420.A0A371CVA8"/>
<reference evidence="1 2" key="1">
    <citation type="journal article" date="2018" name="Biotechnol. Biofuels">
        <title>Integrative visual omics of the white-rot fungus Polyporus brumalis exposes the biotechnological potential of its oxidative enzymes for delignifying raw plant biomass.</title>
        <authorList>
            <person name="Miyauchi S."/>
            <person name="Rancon A."/>
            <person name="Drula E."/>
            <person name="Hage H."/>
            <person name="Chaduli D."/>
            <person name="Favel A."/>
            <person name="Grisel S."/>
            <person name="Henrissat B."/>
            <person name="Herpoel-Gimbert I."/>
            <person name="Ruiz-Duenas F.J."/>
            <person name="Chevret D."/>
            <person name="Hainaut M."/>
            <person name="Lin J."/>
            <person name="Wang M."/>
            <person name="Pangilinan J."/>
            <person name="Lipzen A."/>
            <person name="Lesage-Meessen L."/>
            <person name="Navarro D."/>
            <person name="Riley R."/>
            <person name="Grigoriev I.V."/>
            <person name="Zhou S."/>
            <person name="Raouche S."/>
            <person name="Rosso M.N."/>
        </authorList>
    </citation>
    <scope>NUCLEOTIDE SEQUENCE [LARGE SCALE GENOMIC DNA]</scope>
    <source>
        <strain evidence="1 2">BRFM 1820</strain>
    </source>
</reference>
<dbReference type="OrthoDB" id="2750697at2759"/>
<name>A0A371CVA8_9APHY</name>
<dbReference type="AlphaFoldDB" id="A0A371CVA8"/>
<proteinExistence type="predicted"/>
<organism evidence="1 2">
    <name type="scientific">Lentinus brumalis</name>
    <dbReference type="NCBI Taxonomy" id="2498619"/>
    <lineage>
        <taxon>Eukaryota</taxon>
        <taxon>Fungi</taxon>
        <taxon>Dikarya</taxon>
        <taxon>Basidiomycota</taxon>
        <taxon>Agaricomycotina</taxon>
        <taxon>Agaricomycetes</taxon>
        <taxon>Polyporales</taxon>
        <taxon>Polyporaceae</taxon>
        <taxon>Lentinus</taxon>
    </lineage>
</organism>
<dbReference type="Proteomes" id="UP000256964">
    <property type="component" value="Unassembled WGS sequence"/>
</dbReference>
<dbReference type="Gene3D" id="3.80.10.10">
    <property type="entry name" value="Ribonuclease Inhibitor"/>
    <property type="match status" value="1"/>
</dbReference>
<dbReference type="EMBL" id="KZ857453">
    <property type="protein sequence ID" value="RDX44211.1"/>
    <property type="molecule type" value="Genomic_DNA"/>
</dbReference>
<keyword evidence="2" id="KW-1185">Reference proteome</keyword>
<evidence type="ECO:0008006" key="3">
    <source>
        <dbReference type="Google" id="ProtNLM"/>
    </source>
</evidence>
<dbReference type="SUPFAM" id="SSF52047">
    <property type="entry name" value="RNI-like"/>
    <property type="match status" value="1"/>
</dbReference>
<evidence type="ECO:0000313" key="2">
    <source>
        <dbReference type="Proteomes" id="UP000256964"/>
    </source>
</evidence>
<evidence type="ECO:0000313" key="1">
    <source>
        <dbReference type="EMBL" id="RDX44211.1"/>
    </source>
</evidence>
<accession>A0A371CVA8</accession>